<sequence>MGHLQTHLHELQTLGPTNSYGWLCDEGYGVGMGRYRDRWLHTYIGGCND</sequence>
<protein>
    <submittedName>
        <fullName evidence="1">Uncharacterized protein</fullName>
    </submittedName>
</protein>
<evidence type="ECO:0000313" key="1">
    <source>
        <dbReference type="EMBL" id="AKH47567.1"/>
    </source>
</evidence>
<reference evidence="1" key="2">
    <citation type="submission" date="2015-03" db="EMBL/GenBank/DDBJ databases">
        <authorList>
            <person name="Chow C.-E.T."/>
            <person name="Winget D.M."/>
            <person name="White R.A.III."/>
            <person name="Hallam S.J."/>
            <person name="Suttle C.A."/>
        </authorList>
    </citation>
    <scope>NUCLEOTIDE SEQUENCE</scope>
    <source>
        <strain evidence="1">Oxic1_1</strain>
    </source>
</reference>
<proteinExistence type="predicted"/>
<reference evidence="1" key="1">
    <citation type="journal article" date="2015" name="Front. Microbiol.">
        <title>Combining genomic sequencing methods to explore viral diversity and reveal potential virus-host interactions.</title>
        <authorList>
            <person name="Chow C.E."/>
            <person name="Winget D.M."/>
            <person name="White R.A.III."/>
            <person name="Hallam S.J."/>
            <person name="Suttle C.A."/>
        </authorList>
    </citation>
    <scope>NUCLEOTIDE SEQUENCE</scope>
    <source>
        <strain evidence="1">Oxic1_1</strain>
    </source>
</reference>
<accession>A0A0F7L827</accession>
<organism evidence="1">
    <name type="scientific">uncultured marine virus</name>
    <dbReference type="NCBI Taxonomy" id="186617"/>
    <lineage>
        <taxon>Viruses</taxon>
        <taxon>environmental samples</taxon>
    </lineage>
</organism>
<dbReference type="EMBL" id="KR029596">
    <property type="protein sequence ID" value="AKH47567.1"/>
    <property type="molecule type" value="Genomic_DNA"/>
</dbReference>
<name>A0A0F7L827_9VIRU</name>